<comment type="caution">
    <text evidence="14">The sequence shown here is derived from an EMBL/GenBank/DDBJ whole genome shotgun (WGS) entry which is preliminary data.</text>
</comment>
<evidence type="ECO:0000256" key="10">
    <source>
        <dbReference type="ARBA" id="ARBA00022909"/>
    </source>
</evidence>
<evidence type="ECO:0000256" key="2">
    <source>
        <dbReference type="ARBA" id="ARBA00001946"/>
    </source>
</evidence>
<dbReference type="PROSITE" id="PS50972">
    <property type="entry name" value="PTERIN_BINDING"/>
    <property type="match status" value="1"/>
</dbReference>
<sequence>MKHMRTKIMGVLNVTADSFSDGGRYLDYGKAVEHALNLVEQGADIIDVGGESTRPGSTRVPEDEEIARVVPVVEKLVSEGVTVSVDTMRASTMERALDVGAHIINDVSAGKMDSRMFDVAAKSDAELIVMHWRGLLTDARATHTYDDVVAEVRDELLERVDAALEAGVKNDRIIVDPGLGFAKDAEHNWQLMAGIDEFNQLGYRLLVAGSRKRFLASLINPDNPAAASEADRDAATAAITAVSARAGAWAVRVHDARTSYVAAAVCDAIDKAGHDYQLKKQRQ</sequence>
<dbReference type="EMBL" id="PKGO01000002">
    <property type="protein sequence ID" value="PKY70975.1"/>
    <property type="molecule type" value="Genomic_DNA"/>
</dbReference>
<evidence type="ECO:0000256" key="5">
    <source>
        <dbReference type="ARBA" id="ARBA00012458"/>
    </source>
</evidence>
<gene>
    <name evidence="14" type="primary">folP</name>
    <name evidence="14" type="ORF">CYJ40_02660</name>
</gene>
<organism evidence="14 15">
    <name type="scientific">Brevibacterium ravenspurgense</name>
    <dbReference type="NCBI Taxonomy" id="479117"/>
    <lineage>
        <taxon>Bacteria</taxon>
        <taxon>Bacillati</taxon>
        <taxon>Actinomycetota</taxon>
        <taxon>Actinomycetes</taxon>
        <taxon>Micrococcales</taxon>
        <taxon>Brevibacteriaceae</taxon>
        <taxon>Brevibacterium</taxon>
    </lineage>
</organism>
<comment type="catalytic activity">
    <reaction evidence="1">
        <text>(7,8-dihydropterin-6-yl)methyl diphosphate + 4-aminobenzoate = 7,8-dihydropteroate + diphosphate</text>
        <dbReference type="Rhea" id="RHEA:19949"/>
        <dbReference type="ChEBI" id="CHEBI:17836"/>
        <dbReference type="ChEBI" id="CHEBI:17839"/>
        <dbReference type="ChEBI" id="CHEBI:33019"/>
        <dbReference type="ChEBI" id="CHEBI:72950"/>
        <dbReference type="EC" id="2.5.1.15"/>
    </reaction>
</comment>
<evidence type="ECO:0000313" key="14">
    <source>
        <dbReference type="EMBL" id="PKY70975.1"/>
    </source>
</evidence>
<keyword evidence="9 12" id="KW-0460">Magnesium</keyword>
<dbReference type="CDD" id="cd00739">
    <property type="entry name" value="DHPS"/>
    <property type="match status" value="1"/>
</dbReference>
<dbReference type="PROSITE" id="PS00792">
    <property type="entry name" value="DHPS_1"/>
    <property type="match status" value="1"/>
</dbReference>
<evidence type="ECO:0000256" key="12">
    <source>
        <dbReference type="RuleBase" id="RU361205"/>
    </source>
</evidence>
<dbReference type="Proteomes" id="UP000242755">
    <property type="component" value="Unassembled WGS sequence"/>
</dbReference>
<comment type="similarity">
    <text evidence="4 12">Belongs to the DHPS family.</text>
</comment>
<dbReference type="Pfam" id="PF00809">
    <property type="entry name" value="Pterin_bind"/>
    <property type="match status" value="1"/>
</dbReference>
<evidence type="ECO:0000313" key="15">
    <source>
        <dbReference type="Proteomes" id="UP000242755"/>
    </source>
</evidence>
<keyword evidence="8 12" id="KW-0479">Metal-binding</keyword>
<evidence type="ECO:0000259" key="13">
    <source>
        <dbReference type="PROSITE" id="PS50972"/>
    </source>
</evidence>
<feature type="domain" description="Pterin-binding" evidence="13">
    <location>
        <begin position="6"/>
        <end position="264"/>
    </location>
</feature>
<dbReference type="PANTHER" id="PTHR20941:SF1">
    <property type="entry name" value="FOLIC ACID SYNTHESIS PROTEIN FOL1"/>
    <property type="match status" value="1"/>
</dbReference>
<dbReference type="GO" id="GO:0046872">
    <property type="term" value="F:metal ion binding"/>
    <property type="evidence" value="ECO:0007669"/>
    <property type="project" value="UniProtKB-KW"/>
</dbReference>
<dbReference type="GO" id="GO:0046656">
    <property type="term" value="P:folic acid biosynthetic process"/>
    <property type="evidence" value="ECO:0007669"/>
    <property type="project" value="UniProtKB-KW"/>
</dbReference>
<dbReference type="PANTHER" id="PTHR20941">
    <property type="entry name" value="FOLATE SYNTHESIS PROTEINS"/>
    <property type="match status" value="1"/>
</dbReference>
<name>A0A2I1IIM3_9MICO</name>
<evidence type="ECO:0000256" key="1">
    <source>
        <dbReference type="ARBA" id="ARBA00000012"/>
    </source>
</evidence>
<accession>A0A2I1IIM3</accession>
<comment type="function">
    <text evidence="12">Catalyzes the condensation of para-aminobenzoate (pABA) with 6-hydroxymethyl-7,8-dihydropterin diphosphate (DHPt-PP) to form 7,8-dihydropteroate (H2Pte), the immediate precursor of folate derivatives.</text>
</comment>
<dbReference type="InterPro" id="IPR011005">
    <property type="entry name" value="Dihydropteroate_synth-like_sf"/>
</dbReference>
<comment type="cofactor">
    <cofactor evidence="2 12">
        <name>Mg(2+)</name>
        <dbReference type="ChEBI" id="CHEBI:18420"/>
    </cofactor>
</comment>
<dbReference type="AlphaFoldDB" id="A0A2I1IIM3"/>
<dbReference type="PROSITE" id="PS00793">
    <property type="entry name" value="DHPS_2"/>
    <property type="match status" value="1"/>
</dbReference>
<reference evidence="14 15" key="1">
    <citation type="submission" date="2017-12" db="EMBL/GenBank/DDBJ databases">
        <title>Phylogenetic diversity of female urinary microbiome.</title>
        <authorList>
            <person name="Thomas-White K."/>
            <person name="Wolfe A.J."/>
        </authorList>
    </citation>
    <scope>NUCLEOTIDE SEQUENCE [LARGE SCALE GENOMIC DNA]</scope>
    <source>
        <strain evidence="14 15">UMB0426</strain>
    </source>
</reference>
<dbReference type="STRING" id="1176165.GCA_001584405_00181"/>
<evidence type="ECO:0000256" key="8">
    <source>
        <dbReference type="ARBA" id="ARBA00022723"/>
    </source>
</evidence>
<dbReference type="GO" id="GO:0004156">
    <property type="term" value="F:dihydropteroate synthase activity"/>
    <property type="evidence" value="ECO:0007669"/>
    <property type="project" value="UniProtKB-EC"/>
</dbReference>
<dbReference type="InterPro" id="IPR006390">
    <property type="entry name" value="DHP_synth_dom"/>
</dbReference>
<evidence type="ECO:0000256" key="6">
    <source>
        <dbReference type="ARBA" id="ARBA00016919"/>
    </source>
</evidence>
<dbReference type="InterPro" id="IPR045031">
    <property type="entry name" value="DHP_synth-like"/>
</dbReference>
<evidence type="ECO:0000256" key="9">
    <source>
        <dbReference type="ARBA" id="ARBA00022842"/>
    </source>
</evidence>
<dbReference type="SUPFAM" id="SSF51717">
    <property type="entry name" value="Dihydropteroate synthetase-like"/>
    <property type="match status" value="1"/>
</dbReference>
<dbReference type="GO" id="GO:0005829">
    <property type="term" value="C:cytosol"/>
    <property type="evidence" value="ECO:0007669"/>
    <property type="project" value="TreeGrafter"/>
</dbReference>
<keyword evidence="7 12" id="KW-0808">Transferase</keyword>
<dbReference type="InterPro" id="IPR000489">
    <property type="entry name" value="Pterin-binding_dom"/>
</dbReference>
<dbReference type="EC" id="2.5.1.15" evidence="5 12"/>
<dbReference type="FunFam" id="3.20.20.20:FF:000006">
    <property type="entry name" value="Dihydropteroate synthase"/>
    <property type="match status" value="1"/>
</dbReference>
<proteinExistence type="inferred from homology"/>
<dbReference type="UniPathway" id="UPA00077">
    <property type="reaction ID" value="UER00156"/>
</dbReference>
<protein>
    <recommendedName>
        <fullName evidence="6 12">Dihydropteroate synthase</fullName>
        <shortName evidence="12">DHPS</shortName>
        <ecNumber evidence="5 12">2.5.1.15</ecNumber>
    </recommendedName>
    <alternativeName>
        <fullName evidence="11 12">Dihydropteroate pyrophosphorylase</fullName>
    </alternativeName>
</protein>
<dbReference type="NCBIfam" id="TIGR01496">
    <property type="entry name" value="DHPS"/>
    <property type="match status" value="1"/>
</dbReference>
<comment type="pathway">
    <text evidence="3 12">Cofactor biosynthesis; tetrahydrofolate biosynthesis; 7,8-dihydrofolate from 2-amino-4-hydroxy-6-hydroxymethyl-7,8-dihydropteridine diphosphate and 4-aminobenzoate: step 1/2.</text>
</comment>
<dbReference type="Gene3D" id="3.20.20.20">
    <property type="entry name" value="Dihydropteroate synthase-like"/>
    <property type="match status" value="1"/>
</dbReference>
<evidence type="ECO:0000256" key="11">
    <source>
        <dbReference type="ARBA" id="ARBA00030193"/>
    </source>
</evidence>
<evidence type="ECO:0000256" key="4">
    <source>
        <dbReference type="ARBA" id="ARBA00009503"/>
    </source>
</evidence>
<evidence type="ECO:0000256" key="7">
    <source>
        <dbReference type="ARBA" id="ARBA00022679"/>
    </source>
</evidence>
<keyword evidence="10 12" id="KW-0289">Folate biosynthesis</keyword>
<dbReference type="GO" id="GO:0046654">
    <property type="term" value="P:tetrahydrofolate biosynthetic process"/>
    <property type="evidence" value="ECO:0007669"/>
    <property type="project" value="UniProtKB-UniPathway"/>
</dbReference>
<evidence type="ECO:0000256" key="3">
    <source>
        <dbReference type="ARBA" id="ARBA00004763"/>
    </source>
</evidence>